<feature type="active site" evidence="1">
    <location>
        <position position="48"/>
    </location>
</feature>
<dbReference type="SUPFAM" id="SSF54975">
    <property type="entry name" value="Acylphosphatase/BLUF domain-like"/>
    <property type="match status" value="1"/>
</dbReference>
<feature type="compositionally biased region" description="Gly residues" evidence="3">
    <location>
        <begin position="1"/>
        <end position="11"/>
    </location>
</feature>
<evidence type="ECO:0000313" key="6">
    <source>
        <dbReference type="Proteomes" id="UP001596296"/>
    </source>
</evidence>
<dbReference type="GO" id="GO:0003998">
    <property type="term" value="F:acylphosphatase activity"/>
    <property type="evidence" value="ECO:0007669"/>
    <property type="project" value="UniProtKB-EC"/>
</dbReference>
<evidence type="ECO:0000259" key="4">
    <source>
        <dbReference type="PROSITE" id="PS51160"/>
    </source>
</evidence>
<dbReference type="PROSITE" id="PS00151">
    <property type="entry name" value="ACYLPHOSPHATASE_2"/>
    <property type="match status" value="1"/>
</dbReference>
<dbReference type="Pfam" id="PF00708">
    <property type="entry name" value="Acylphosphatase"/>
    <property type="match status" value="1"/>
</dbReference>
<dbReference type="InterPro" id="IPR001792">
    <property type="entry name" value="Acylphosphatase-like_dom"/>
</dbReference>
<dbReference type="Gene3D" id="3.30.70.100">
    <property type="match status" value="1"/>
</dbReference>
<feature type="region of interest" description="Disordered" evidence="3">
    <location>
        <begin position="1"/>
        <end position="32"/>
    </location>
</feature>
<feature type="compositionally biased region" description="Basic and acidic residues" evidence="3">
    <location>
        <begin position="103"/>
        <end position="119"/>
    </location>
</feature>
<evidence type="ECO:0000256" key="1">
    <source>
        <dbReference type="PROSITE-ProRule" id="PRU00520"/>
    </source>
</evidence>
<protein>
    <recommendedName>
        <fullName evidence="1">acylphosphatase</fullName>
        <ecNumber evidence="1">3.6.1.7</ecNumber>
    </recommendedName>
</protein>
<dbReference type="EC" id="3.6.1.7" evidence="1"/>
<feature type="domain" description="Acylphosphatase-like" evidence="4">
    <location>
        <begin position="33"/>
        <end position="119"/>
    </location>
</feature>
<evidence type="ECO:0000256" key="3">
    <source>
        <dbReference type="SAM" id="MobiDB-lite"/>
    </source>
</evidence>
<dbReference type="EMBL" id="JBHSXL010000009">
    <property type="protein sequence ID" value="MFC6893446.1"/>
    <property type="molecule type" value="Genomic_DNA"/>
</dbReference>
<dbReference type="Proteomes" id="UP001596296">
    <property type="component" value="Unassembled WGS sequence"/>
</dbReference>
<reference evidence="5 6" key="1">
    <citation type="journal article" date="2019" name="Int. J. Syst. Evol. Microbiol.">
        <title>The Global Catalogue of Microorganisms (GCM) 10K type strain sequencing project: providing services to taxonomists for standard genome sequencing and annotation.</title>
        <authorList>
            <consortium name="The Broad Institute Genomics Platform"/>
            <consortium name="The Broad Institute Genome Sequencing Center for Infectious Disease"/>
            <person name="Wu L."/>
            <person name="Ma J."/>
        </authorList>
    </citation>
    <scope>NUCLEOTIDE SEQUENCE [LARGE SCALE GENOMIC DNA]</scope>
    <source>
        <strain evidence="5 6">SKJ47</strain>
    </source>
</reference>
<dbReference type="InterPro" id="IPR036046">
    <property type="entry name" value="Acylphosphatase-like_dom_sf"/>
</dbReference>
<keyword evidence="6" id="KW-1185">Reference proteome</keyword>
<feature type="region of interest" description="Disordered" evidence="3">
    <location>
        <begin position="96"/>
        <end position="119"/>
    </location>
</feature>
<dbReference type="NCBIfam" id="NF011016">
    <property type="entry name" value="PRK14444.1"/>
    <property type="match status" value="1"/>
</dbReference>
<dbReference type="AlphaFoldDB" id="A0ABD5UW23"/>
<accession>A0ABD5UW23</accession>
<evidence type="ECO:0000313" key="5">
    <source>
        <dbReference type="EMBL" id="MFC6893446.1"/>
    </source>
</evidence>
<evidence type="ECO:0000256" key="2">
    <source>
        <dbReference type="RuleBase" id="RU004168"/>
    </source>
</evidence>
<sequence>MDTGSAGGSRTEGGSKEESTDVPKDGPDTDRVRAHVHVSGRVQGVYYRATTRDTAHDRDVDGWVRNLDDGRVEAVFEGDPDAVEAMIEWCHAGSPAASVDDVSVEREDPQGIEGFEIRR</sequence>
<dbReference type="InterPro" id="IPR020456">
    <property type="entry name" value="Acylphosphatase"/>
</dbReference>
<name>A0ABD5UW23_9EURY</name>
<feature type="active site" evidence="1">
    <location>
        <position position="66"/>
    </location>
</feature>
<organism evidence="5 6">
    <name type="scientific">Halopenitus salinus</name>
    <dbReference type="NCBI Taxonomy" id="1198295"/>
    <lineage>
        <taxon>Archaea</taxon>
        <taxon>Methanobacteriati</taxon>
        <taxon>Methanobacteriota</taxon>
        <taxon>Stenosarchaea group</taxon>
        <taxon>Halobacteria</taxon>
        <taxon>Halobacteriales</taxon>
        <taxon>Haloferacaceae</taxon>
        <taxon>Halopenitus</taxon>
    </lineage>
</organism>
<dbReference type="InterPro" id="IPR017968">
    <property type="entry name" value="Acylphosphatase_CS"/>
</dbReference>
<dbReference type="PANTHER" id="PTHR47268">
    <property type="entry name" value="ACYLPHOSPHATASE"/>
    <property type="match status" value="1"/>
</dbReference>
<feature type="compositionally biased region" description="Basic and acidic residues" evidence="3">
    <location>
        <begin position="13"/>
        <end position="32"/>
    </location>
</feature>
<comment type="similarity">
    <text evidence="2">Belongs to the acylphosphatase family.</text>
</comment>
<dbReference type="PROSITE" id="PS51160">
    <property type="entry name" value="ACYLPHOSPHATASE_3"/>
    <property type="match status" value="1"/>
</dbReference>
<gene>
    <name evidence="5" type="ORF">ACFQE9_12645</name>
</gene>
<comment type="catalytic activity">
    <reaction evidence="1">
        <text>an acyl phosphate + H2O = a carboxylate + phosphate + H(+)</text>
        <dbReference type="Rhea" id="RHEA:14965"/>
        <dbReference type="ChEBI" id="CHEBI:15377"/>
        <dbReference type="ChEBI" id="CHEBI:15378"/>
        <dbReference type="ChEBI" id="CHEBI:29067"/>
        <dbReference type="ChEBI" id="CHEBI:43474"/>
        <dbReference type="ChEBI" id="CHEBI:59918"/>
        <dbReference type="EC" id="3.6.1.7"/>
    </reaction>
</comment>
<keyword evidence="1" id="KW-0378">Hydrolase</keyword>
<dbReference type="PANTHER" id="PTHR47268:SF4">
    <property type="entry name" value="ACYLPHOSPHATASE"/>
    <property type="match status" value="1"/>
</dbReference>
<proteinExistence type="inferred from homology"/>
<dbReference type="RefSeq" id="WP_379745176.1">
    <property type="nucleotide sequence ID" value="NZ_JBHSVN010000001.1"/>
</dbReference>
<comment type="caution">
    <text evidence="5">The sequence shown here is derived from an EMBL/GenBank/DDBJ whole genome shotgun (WGS) entry which is preliminary data.</text>
</comment>